<feature type="region of interest" description="Disordered" evidence="4">
    <location>
        <begin position="519"/>
        <end position="545"/>
    </location>
</feature>
<dbReference type="InterPro" id="IPR021850">
    <property type="entry name" value="Symplekin/Pta1"/>
</dbReference>
<dbReference type="OrthoDB" id="331600at2759"/>
<keyword evidence="7" id="KW-1185">Reference proteome</keyword>
<dbReference type="InterPro" id="IPR032460">
    <property type="entry name" value="Symplekin/Pta1_N"/>
</dbReference>
<evidence type="ECO:0000313" key="7">
    <source>
        <dbReference type="Proteomes" id="UP000196158"/>
    </source>
</evidence>
<feature type="region of interest" description="Disordered" evidence="4">
    <location>
        <begin position="381"/>
        <end position="418"/>
    </location>
</feature>
<dbReference type="EMBL" id="FXLY01000008">
    <property type="protein sequence ID" value="SMN21506.1"/>
    <property type="molecule type" value="Genomic_DNA"/>
</dbReference>
<evidence type="ECO:0000256" key="3">
    <source>
        <dbReference type="ARBA" id="ARBA00023242"/>
    </source>
</evidence>
<dbReference type="STRING" id="1789683.A0A1X7R8E0"/>
<reference evidence="6 7" key="1">
    <citation type="submission" date="2017-04" db="EMBL/GenBank/DDBJ databases">
        <authorList>
            <person name="Afonso C.L."/>
            <person name="Miller P.J."/>
            <person name="Scott M.A."/>
            <person name="Spackman E."/>
            <person name="Goraichik I."/>
            <person name="Dimitrov K.M."/>
            <person name="Suarez D.L."/>
            <person name="Swayne D.E."/>
        </authorList>
    </citation>
    <scope>NUCLEOTIDE SEQUENCE [LARGE SCALE GENOMIC DNA]</scope>
</reference>
<dbReference type="InterPro" id="IPR011989">
    <property type="entry name" value="ARM-like"/>
</dbReference>
<gene>
    <name evidence="6" type="ORF">KASA_0K01694G</name>
</gene>
<dbReference type="GO" id="GO:0006397">
    <property type="term" value="P:mRNA processing"/>
    <property type="evidence" value="ECO:0007669"/>
    <property type="project" value="UniProtKB-KW"/>
</dbReference>
<dbReference type="Pfam" id="PF11935">
    <property type="entry name" value="SYMPK_PTA1_N"/>
    <property type="match status" value="1"/>
</dbReference>
<protein>
    <submittedName>
        <fullName evidence="6">Similar to Saccharomyces cerevisiae YAL043C PTA1 Subunit of holo-CPF</fullName>
    </submittedName>
</protein>
<evidence type="ECO:0000313" key="6">
    <source>
        <dbReference type="EMBL" id="SMN21506.1"/>
    </source>
</evidence>
<keyword evidence="3" id="KW-0539">Nucleus</keyword>
<dbReference type="PANTHER" id="PTHR15245">
    <property type="entry name" value="SYMPLEKIN-RELATED"/>
    <property type="match status" value="1"/>
</dbReference>
<feature type="domain" description="Symplekin/Pta1 N-terminal" evidence="5">
    <location>
        <begin position="96"/>
        <end position="347"/>
    </location>
</feature>
<name>A0A1X7R8E0_9SACH</name>
<comment type="subcellular location">
    <subcellularLocation>
        <location evidence="1">Nucleus</location>
    </subcellularLocation>
</comment>
<evidence type="ECO:0000256" key="2">
    <source>
        <dbReference type="ARBA" id="ARBA00022664"/>
    </source>
</evidence>
<sequence length="808" mass="91403">MDSKTQLEQLKEAKLLAMNNHPEQMLPKVLETTDTLLINAFNNSSAESTECIDLARFFSQLFSDILNHKQISTSELPFIAAKHIDTLSIICHKSSDPITLKIAILTFSGIYPLLVDLVAKTSNEKLWDKLQKFKKFITTKWKSYTVNGDSSNDDLINDAKHIGCKLAIVKFISQCIIVQTNRPQDLAPSSSNQNNNPHGNYLYTINLSSIPDNHPVISNKSGLEAESKVLLGLLINYLIDEPMMISSVFIGIINCLAFIMKERPQTMTRILTGLLKFNVDAKYQLDNTSTINYKLAKRYVERCYKNFVQFGTKNDLIKNNGSSAPLYNKLTKISQTLHIIGEESKSKGILNFDQNQVENKIKDQDREKIISYRSKVKQKYFNGGSINENNTSSNSNSSSSSGSSGSANSNITNSTGSVTPIDSNTHALLTNLQQYTMSKTNITNFFNTSPVAVNNSYGSVFSLMNNGDSQQDLSQLPQDTLAKLATEAIFRASTTNLISGLSVVASRYTDLMAKASNNSTGVNDNKRKIENDEMTDEQDNKRVKKENNTDNTIKTENFATEDNKLDADELDEDVNDDFDVIKFLGKPQPISEDRKLEMAKRIIKKIMSIKDNTFSPQLTLSKLESPLEQVKLLDWKNNESWYHILIRLATRGTTISPEISDLIRSELLSYILADFQNSISIVIEWLNEEWYSTYILKLGDPEVNNYTKWSLKVLEDLIPFMENQHRRLFIRLMSELPRLEQAHFDKAKPILLDPGRSALGFQTLKFLIMFRAPVRDSIKNLLEQVMQEDSSLQDQVQPILDKYYTTST</sequence>
<proteinExistence type="predicted"/>
<accession>A0A1X7R8E0</accession>
<organism evidence="6 7">
    <name type="scientific">Maudiozyma saulgeensis</name>
    <dbReference type="NCBI Taxonomy" id="1789683"/>
    <lineage>
        <taxon>Eukaryota</taxon>
        <taxon>Fungi</taxon>
        <taxon>Dikarya</taxon>
        <taxon>Ascomycota</taxon>
        <taxon>Saccharomycotina</taxon>
        <taxon>Saccharomycetes</taxon>
        <taxon>Saccharomycetales</taxon>
        <taxon>Saccharomycetaceae</taxon>
        <taxon>Maudiozyma</taxon>
    </lineage>
</organism>
<dbReference type="Gene3D" id="1.25.10.10">
    <property type="entry name" value="Leucine-rich Repeat Variant"/>
    <property type="match status" value="1"/>
</dbReference>
<dbReference type="Proteomes" id="UP000196158">
    <property type="component" value="Unassembled WGS sequence"/>
</dbReference>
<evidence type="ECO:0000256" key="1">
    <source>
        <dbReference type="ARBA" id="ARBA00004123"/>
    </source>
</evidence>
<feature type="compositionally biased region" description="Low complexity" evidence="4">
    <location>
        <begin position="382"/>
        <end position="417"/>
    </location>
</feature>
<evidence type="ECO:0000259" key="5">
    <source>
        <dbReference type="Pfam" id="PF11935"/>
    </source>
</evidence>
<dbReference type="GO" id="GO:0005847">
    <property type="term" value="C:mRNA cleavage and polyadenylation specificity factor complex"/>
    <property type="evidence" value="ECO:0007669"/>
    <property type="project" value="TreeGrafter"/>
</dbReference>
<evidence type="ECO:0000256" key="4">
    <source>
        <dbReference type="SAM" id="MobiDB-lite"/>
    </source>
</evidence>
<keyword evidence="2" id="KW-0507">mRNA processing</keyword>
<dbReference type="PANTHER" id="PTHR15245:SF20">
    <property type="entry name" value="SYMPLEKIN"/>
    <property type="match status" value="1"/>
</dbReference>
<dbReference type="AlphaFoldDB" id="A0A1X7R8E0"/>